<dbReference type="PANTHER" id="PTHR30250">
    <property type="entry name" value="PST FAMILY PREDICTED COLANIC ACID TRANSPORTER"/>
    <property type="match status" value="1"/>
</dbReference>
<gene>
    <name evidence="7" type="ordered locus">Bind_2653</name>
</gene>
<dbReference type="Pfam" id="PF13440">
    <property type="entry name" value="Polysacc_synt_3"/>
    <property type="match status" value="1"/>
</dbReference>
<feature type="transmembrane region" description="Helical" evidence="6">
    <location>
        <begin position="81"/>
        <end position="103"/>
    </location>
</feature>
<dbReference type="STRING" id="395963.Bind_2653"/>
<evidence type="ECO:0000256" key="5">
    <source>
        <dbReference type="ARBA" id="ARBA00023136"/>
    </source>
</evidence>
<feature type="transmembrane region" description="Helical" evidence="6">
    <location>
        <begin position="289"/>
        <end position="316"/>
    </location>
</feature>
<dbReference type="InterPro" id="IPR050833">
    <property type="entry name" value="Poly_Biosynth_Transport"/>
</dbReference>
<keyword evidence="5 6" id="KW-0472">Membrane</keyword>
<dbReference type="HOGENOM" id="CLU_022017_7_3_5"/>
<evidence type="ECO:0000256" key="1">
    <source>
        <dbReference type="ARBA" id="ARBA00004651"/>
    </source>
</evidence>
<evidence type="ECO:0000256" key="6">
    <source>
        <dbReference type="SAM" id="Phobius"/>
    </source>
</evidence>
<feature type="transmembrane region" description="Helical" evidence="6">
    <location>
        <begin position="359"/>
        <end position="379"/>
    </location>
</feature>
<reference evidence="7 8" key="2">
    <citation type="journal article" date="2010" name="J. Bacteriol.">
        <title>Complete genome sequence of Beijerinckia indica subsp. indica.</title>
        <authorList>
            <person name="Tamas I."/>
            <person name="Dedysh S.N."/>
            <person name="Liesack W."/>
            <person name="Stott M.B."/>
            <person name="Alam M."/>
            <person name="Murrell J.C."/>
            <person name="Dunfield P.F."/>
        </authorList>
    </citation>
    <scope>NUCLEOTIDE SEQUENCE [LARGE SCALE GENOMIC DNA]</scope>
    <source>
        <strain evidence="8">ATCC 9039 / DSM 1715 / NCIMB 8712</strain>
    </source>
</reference>
<protein>
    <submittedName>
        <fullName evidence="7">Polysaccharide biosynthesis protein</fullName>
    </submittedName>
</protein>
<organism evidence="7 8">
    <name type="scientific">Beijerinckia indica subsp. indica (strain ATCC 9039 / DSM 1715 / NCIMB 8712)</name>
    <dbReference type="NCBI Taxonomy" id="395963"/>
    <lineage>
        <taxon>Bacteria</taxon>
        <taxon>Pseudomonadati</taxon>
        <taxon>Pseudomonadota</taxon>
        <taxon>Alphaproteobacteria</taxon>
        <taxon>Hyphomicrobiales</taxon>
        <taxon>Beijerinckiaceae</taxon>
        <taxon>Beijerinckia</taxon>
    </lineage>
</organism>
<dbReference type="OrthoDB" id="8581970at2"/>
<name>B2IJB3_BEII9</name>
<dbReference type="KEGG" id="bid:Bind_2653"/>
<evidence type="ECO:0000256" key="4">
    <source>
        <dbReference type="ARBA" id="ARBA00022989"/>
    </source>
</evidence>
<feature type="transmembrane region" description="Helical" evidence="6">
    <location>
        <begin position="169"/>
        <end position="191"/>
    </location>
</feature>
<dbReference type="EMBL" id="CP001016">
    <property type="protein sequence ID" value="ACB96231.1"/>
    <property type="molecule type" value="Genomic_DNA"/>
</dbReference>
<evidence type="ECO:0000313" key="7">
    <source>
        <dbReference type="EMBL" id="ACB96231.1"/>
    </source>
</evidence>
<evidence type="ECO:0000256" key="3">
    <source>
        <dbReference type="ARBA" id="ARBA00022692"/>
    </source>
</evidence>
<comment type="subcellular location">
    <subcellularLocation>
        <location evidence="1">Cell membrane</location>
        <topology evidence="1">Multi-pass membrane protein</topology>
    </subcellularLocation>
</comment>
<dbReference type="PANTHER" id="PTHR30250:SF31">
    <property type="entry name" value="INNER MEMBRANE PROTEIN YGHQ"/>
    <property type="match status" value="1"/>
</dbReference>
<feature type="transmembrane region" description="Helical" evidence="6">
    <location>
        <begin position="109"/>
        <end position="128"/>
    </location>
</feature>
<keyword evidence="4 6" id="KW-1133">Transmembrane helix</keyword>
<dbReference type="eggNOG" id="COG2244">
    <property type="taxonomic scope" value="Bacteria"/>
</dbReference>
<proteinExistence type="predicted"/>
<feature type="transmembrane region" description="Helical" evidence="6">
    <location>
        <begin position="203"/>
        <end position="224"/>
    </location>
</feature>
<dbReference type="GO" id="GO:0005886">
    <property type="term" value="C:plasma membrane"/>
    <property type="evidence" value="ECO:0007669"/>
    <property type="project" value="UniProtKB-SubCell"/>
</dbReference>
<feature type="transmembrane region" description="Helical" evidence="6">
    <location>
        <begin position="37"/>
        <end position="61"/>
    </location>
</feature>
<dbReference type="AlphaFoldDB" id="B2IJB3"/>
<keyword evidence="3 6" id="KW-0812">Transmembrane</keyword>
<feature type="transmembrane region" description="Helical" evidence="6">
    <location>
        <begin position="322"/>
        <end position="339"/>
    </location>
</feature>
<feature type="transmembrane region" description="Helical" evidence="6">
    <location>
        <begin position="385"/>
        <end position="402"/>
    </location>
</feature>
<dbReference type="RefSeq" id="WP_012385582.1">
    <property type="nucleotide sequence ID" value="NC_010581.1"/>
</dbReference>
<dbReference type="Proteomes" id="UP000001695">
    <property type="component" value="Chromosome"/>
</dbReference>
<accession>B2IJB3</accession>
<feature type="transmembrane region" description="Helical" evidence="6">
    <location>
        <begin position="438"/>
        <end position="460"/>
    </location>
</feature>
<keyword evidence="2" id="KW-1003">Cell membrane</keyword>
<keyword evidence="8" id="KW-1185">Reference proteome</keyword>
<reference evidence="8" key="1">
    <citation type="submission" date="2008-03" db="EMBL/GenBank/DDBJ databases">
        <title>Complete sequence of chromosome of Beijerinckia indica subsp. indica ATCC 9039.</title>
        <authorList>
            <consortium name="US DOE Joint Genome Institute"/>
            <person name="Copeland A."/>
            <person name="Lucas S."/>
            <person name="Lapidus A."/>
            <person name="Glavina del Rio T."/>
            <person name="Dalin E."/>
            <person name="Tice H."/>
            <person name="Bruce D."/>
            <person name="Goodwin L."/>
            <person name="Pitluck S."/>
            <person name="LaButti K."/>
            <person name="Schmutz J."/>
            <person name="Larimer F."/>
            <person name="Land M."/>
            <person name="Hauser L."/>
            <person name="Kyrpides N."/>
            <person name="Mikhailova N."/>
            <person name="Dunfield P.F."/>
            <person name="Dedysh S.N."/>
            <person name="Liesack W."/>
            <person name="Saw J.H."/>
            <person name="Alam M."/>
            <person name="Chen Y."/>
            <person name="Murrell J.C."/>
            <person name="Richardson P."/>
        </authorList>
    </citation>
    <scope>NUCLEOTIDE SEQUENCE [LARGE SCALE GENOMIC DNA]</scope>
    <source>
        <strain evidence="8">ATCC 9039 / DSM 1715 / NCIMB 8712</strain>
    </source>
</reference>
<evidence type="ECO:0000256" key="2">
    <source>
        <dbReference type="ARBA" id="ARBA00022475"/>
    </source>
</evidence>
<evidence type="ECO:0000313" key="8">
    <source>
        <dbReference type="Proteomes" id="UP000001695"/>
    </source>
</evidence>
<feature type="transmembrane region" description="Helical" evidence="6">
    <location>
        <begin position="414"/>
        <end position="432"/>
    </location>
</feature>
<feature type="transmembrane region" description="Helical" evidence="6">
    <location>
        <begin position="140"/>
        <end position="163"/>
    </location>
</feature>
<sequence length="480" mass="52525">MFRSTLLYLPAQLTGPLLQFLSVVIWAQTLSPAEVGVVTLIIALQEILFAALLMWWSHYMLRNIRKFSLNNSRSTFLKTELFAVAVSVFMQIVVSITIIAVYFDKNIIIPSYYIIVAFMISRSMSNYISERARAESMISLYSIMQILSPGLGLFISMVFLKFWQANAAAVLLGFTIAQFVSLAIGFVICDFGRAVPYLDKQILIQALKFGIPVMIASTIALVALNAPRFIVDHLVGIEAAGVFAIGYSLGLRASNFAVMLVTAGAYPLVVKKMVEEGLESAYEQLRKNIILVTIVVCPVAAGLIAINHDLIMLIVGKQFQEATFQVLPFTALAGLFRYLRGHTTDQVFLINSKPIYTTIISVLDLAMALVSAFIGVYLFGLVGGALGPMVSGFTTLIVSFLLCKGFGFRPPVSAMSLACVSAALMALPIYYLPHTVNWLLLAIKVITGAAIYVLLIALLMPSERKTILSLVRGRRFVAAA</sequence>